<feature type="compositionally biased region" description="Basic and acidic residues" evidence="1">
    <location>
        <begin position="45"/>
        <end position="56"/>
    </location>
</feature>
<dbReference type="Proteomes" id="UP000761264">
    <property type="component" value="Unassembled WGS sequence"/>
</dbReference>
<organism evidence="2 3">
    <name type="scientific">Pelagibius litoralis</name>
    <dbReference type="NCBI Taxonomy" id="374515"/>
    <lineage>
        <taxon>Bacteria</taxon>
        <taxon>Pseudomonadati</taxon>
        <taxon>Pseudomonadota</taxon>
        <taxon>Alphaproteobacteria</taxon>
        <taxon>Rhodospirillales</taxon>
        <taxon>Rhodovibrionaceae</taxon>
        <taxon>Pelagibius</taxon>
    </lineage>
</organism>
<protein>
    <submittedName>
        <fullName evidence="2">Uncharacterized protein</fullName>
    </submittedName>
</protein>
<name>A0A967EXA7_9PROT</name>
<dbReference type="EMBL" id="JAAQPH010000005">
    <property type="protein sequence ID" value="NIA68570.1"/>
    <property type="molecule type" value="Genomic_DNA"/>
</dbReference>
<feature type="region of interest" description="Disordered" evidence="1">
    <location>
        <begin position="36"/>
        <end position="68"/>
    </location>
</feature>
<keyword evidence="3" id="KW-1185">Reference proteome</keyword>
<accession>A0A967EXA7</accession>
<gene>
    <name evidence="2" type="ORF">HBA54_08200</name>
</gene>
<proteinExistence type="predicted"/>
<evidence type="ECO:0000256" key="1">
    <source>
        <dbReference type="SAM" id="MobiDB-lite"/>
    </source>
</evidence>
<evidence type="ECO:0000313" key="2">
    <source>
        <dbReference type="EMBL" id="NIA68570.1"/>
    </source>
</evidence>
<sequence length="68" mass="8125">MDDIRHRDLSQIPEDEMSLEERRELKRRFEEFVGLMRRSSSPDKPGVKPPEKKVQRWDPASMGKRRSS</sequence>
<dbReference type="RefSeq" id="WP_167223303.1">
    <property type="nucleotide sequence ID" value="NZ_JAAQPH010000005.1"/>
</dbReference>
<comment type="caution">
    <text evidence="2">The sequence shown here is derived from an EMBL/GenBank/DDBJ whole genome shotgun (WGS) entry which is preliminary data.</text>
</comment>
<evidence type="ECO:0000313" key="3">
    <source>
        <dbReference type="Proteomes" id="UP000761264"/>
    </source>
</evidence>
<reference evidence="2" key="1">
    <citation type="submission" date="2020-03" db="EMBL/GenBank/DDBJ databases">
        <title>Genome of Pelagibius litoralis DSM 21314T.</title>
        <authorList>
            <person name="Wang G."/>
        </authorList>
    </citation>
    <scope>NUCLEOTIDE SEQUENCE</scope>
    <source>
        <strain evidence="2">DSM 21314</strain>
    </source>
</reference>
<dbReference type="AlphaFoldDB" id="A0A967EXA7"/>